<keyword evidence="4" id="KW-0808">Transferase</keyword>
<accession>G8LZF4</accession>
<feature type="transmembrane region" description="Helical" evidence="8">
    <location>
        <begin position="258"/>
        <end position="273"/>
    </location>
</feature>
<reference evidence="11" key="1">
    <citation type="submission" date="2011-12" db="EMBL/GenBank/DDBJ databases">
        <title>Complete sequence of Clostridium clariflavum DSM 19732.</title>
        <authorList>
            <consortium name="US DOE Joint Genome Institute"/>
            <person name="Lucas S."/>
            <person name="Han J."/>
            <person name="Lapidus A."/>
            <person name="Cheng J.-F."/>
            <person name="Goodwin L."/>
            <person name="Pitluck S."/>
            <person name="Peters L."/>
            <person name="Teshima H."/>
            <person name="Detter J.C."/>
            <person name="Han C."/>
            <person name="Tapia R."/>
            <person name="Land M."/>
            <person name="Hauser L."/>
            <person name="Kyrpides N."/>
            <person name="Ivanova N."/>
            <person name="Pagani I."/>
            <person name="Kitzmiller T."/>
            <person name="Lynd L."/>
            <person name="Izquierdo J."/>
            <person name="Woyke T."/>
        </authorList>
    </citation>
    <scope>NUCLEOTIDE SEQUENCE [LARGE SCALE GENOMIC DNA]</scope>
    <source>
        <strain evidence="11">DSM 19732 / NBRC 101661 / EBR45</strain>
    </source>
</reference>
<feature type="transmembrane region" description="Helical" evidence="8">
    <location>
        <begin position="231"/>
        <end position="252"/>
    </location>
</feature>
<dbReference type="RefSeq" id="WP_014253455.1">
    <property type="nucleotide sequence ID" value="NC_016627.1"/>
</dbReference>
<keyword evidence="3" id="KW-0328">Glycosyltransferase</keyword>
<dbReference type="AlphaFoldDB" id="G8LZF4"/>
<protein>
    <recommendedName>
        <fullName evidence="9">Glycosyltransferase RgtA/B/C/D-like domain-containing protein</fullName>
    </recommendedName>
</protein>
<dbReference type="STRING" id="720554.Clocl_0060"/>
<keyword evidence="6 8" id="KW-1133">Transmembrane helix</keyword>
<dbReference type="Proteomes" id="UP000005435">
    <property type="component" value="Chromosome"/>
</dbReference>
<evidence type="ECO:0000256" key="2">
    <source>
        <dbReference type="ARBA" id="ARBA00022475"/>
    </source>
</evidence>
<evidence type="ECO:0000256" key="4">
    <source>
        <dbReference type="ARBA" id="ARBA00022679"/>
    </source>
</evidence>
<dbReference type="Pfam" id="PF13231">
    <property type="entry name" value="PMT_2"/>
    <property type="match status" value="1"/>
</dbReference>
<evidence type="ECO:0000259" key="9">
    <source>
        <dbReference type="Pfam" id="PF13231"/>
    </source>
</evidence>
<dbReference type="InterPro" id="IPR038731">
    <property type="entry name" value="RgtA/B/C-like"/>
</dbReference>
<dbReference type="PANTHER" id="PTHR33908">
    <property type="entry name" value="MANNOSYLTRANSFERASE YKCB-RELATED"/>
    <property type="match status" value="1"/>
</dbReference>
<keyword evidence="5 8" id="KW-0812">Transmembrane</keyword>
<dbReference type="HOGENOM" id="CLU_041400_0_0_9"/>
<dbReference type="eggNOG" id="COG1807">
    <property type="taxonomic scope" value="Bacteria"/>
</dbReference>
<evidence type="ECO:0000256" key="7">
    <source>
        <dbReference type="ARBA" id="ARBA00023136"/>
    </source>
</evidence>
<dbReference type="GO" id="GO:0016763">
    <property type="term" value="F:pentosyltransferase activity"/>
    <property type="evidence" value="ECO:0007669"/>
    <property type="project" value="TreeGrafter"/>
</dbReference>
<comment type="subcellular location">
    <subcellularLocation>
        <location evidence="1">Cell membrane</location>
        <topology evidence="1">Multi-pass membrane protein</topology>
    </subcellularLocation>
</comment>
<gene>
    <name evidence="10" type="ordered locus">Clocl_0060</name>
</gene>
<feature type="transmembrane region" description="Helical" evidence="8">
    <location>
        <begin position="44"/>
        <end position="66"/>
    </location>
</feature>
<keyword evidence="7 8" id="KW-0472">Membrane</keyword>
<feature type="transmembrane region" description="Helical" evidence="8">
    <location>
        <begin position="12"/>
        <end position="32"/>
    </location>
</feature>
<organism evidence="10 11">
    <name type="scientific">Acetivibrio clariflavus (strain DSM 19732 / NBRC 101661 / EBR45)</name>
    <name type="common">Clostridium clariflavum</name>
    <dbReference type="NCBI Taxonomy" id="720554"/>
    <lineage>
        <taxon>Bacteria</taxon>
        <taxon>Bacillati</taxon>
        <taxon>Bacillota</taxon>
        <taxon>Clostridia</taxon>
        <taxon>Eubacteriales</taxon>
        <taxon>Oscillospiraceae</taxon>
        <taxon>Acetivibrio</taxon>
    </lineage>
</organism>
<evidence type="ECO:0000256" key="3">
    <source>
        <dbReference type="ARBA" id="ARBA00022676"/>
    </source>
</evidence>
<keyword evidence="2" id="KW-1003">Cell membrane</keyword>
<evidence type="ECO:0000313" key="10">
    <source>
        <dbReference type="EMBL" id="AEV66817.1"/>
    </source>
</evidence>
<evidence type="ECO:0000256" key="1">
    <source>
        <dbReference type="ARBA" id="ARBA00004651"/>
    </source>
</evidence>
<feature type="domain" description="Glycosyltransferase RgtA/B/C/D-like" evidence="9">
    <location>
        <begin position="137"/>
        <end position="292"/>
    </location>
</feature>
<dbReference type="KEGG" id="ccl:Clocl_0060"/>
<feature type="transmembrane region" description="Helical" evidence="8">
    <location>
        <begin position="450"/>
        <end position="467"/>
    </location>
</feature>
<dbReference type="OrthoDB" id="2445770at2"/>
<evidence type="ECO:0000256" key="6">
    <source>
        <dbReference type="ARBA" id="ARBA00022989"/>
    </source>
</evidence>
<name>G8LZF4_ACECE</name>
<feature type="transmembrane region" description="Helical" evidence="8">
    <location>
        <begin position="425"/>
        <end position="443"/>
    </location>
</feature>
<sequence precursor="true">MFTNRIKNIFSTAVLLMFTVFILFNTLFFIAAKPLKIYFRTHATISTLFFTAGAFICAGIIIFLYNKYNDKIKLDRQIPVMLALIFITAVPRFIWIACIKVTPLSDFNTYHIIATAFAKGNVIGGSYISLFPHYIGYPAFLAPFYRIFGASATVATVLNVVLSCIISLLTYSIGSSLFDKKCGFIGALIWAFWPSQIFYTALVSTETTFTFLMLLCIYFFISILKNKDKKGFFSTSLKFFLLGVLCSVSNIIRPVGQIVLIAICLYYLVFVIEKIRIKNNILPKIIFLAFILTGYLITSTLISFATSKAIGREIAKYPIGFNIYVGSNYESNGSWNAEDANTLTEIQKTPGITAQEIHNELLKRSWERIRNRSLFKNFIFICKKHGMIWPVDHDSLVYIRQGLIQEDMKFDFYKFERLLVKLSNFYYHTILLLCAFGGIILILKKNQEIPLFLVIIILSIVFLHFIVEVAGRYHFPTISIFSILASYGMSSLNDFNNINTIISRKGK</sequence>
<feature type="transmembrane region" description="Helical" evidence="8">
    <location>
        <begin position="208"/>
        <end position="224"/>
    </location>
</feature>
<keyword evidence="11" id="KW-1185">Reference proteome</keyword>
<reference evidence="10 11" key="2">
    <citation type="journal article" date="2012" name="Stand. Genomic Sci.">
        <title>Complete Genome Sequence of Clostridium clariflavum DSM 19732.</title>
        <authorList>
            <person name="Izquierdo J.A."/>
            <person name="Goodwin L."/>
            <person name="Davenport K.W."/>
            <person name="Teshima H."/>
            <person name="Bruce D."/>
            <person name="Detter C."/>
            <person name="Tapia R."/>
            <person name="Han S."/>
            <person name="Land M."/>
            <person name="Hauser L."/>
            <person name="Jeffries C.D."/>
            <person name="Han J."/>
            <person name="Pitluck S."/>
            <person name="Nolan M."/>
            <person name="Chen A."/>
            <person name="Huntemann M."/>
            <person name="Mavromatis K."/>
            <person name="Mikhailova N."/>
            <person name="Liolios K."/>
            <person name="Woyke T."/>
            <person name="Lynd L.R."/>
        </authorList>
    </citation>
    <scope>NUCLEOTIDE SEQUENCE [LARGE SCALE GENOMIC DNA]</scope>
    <source>
        <strain evidence="11">DSM 19732 / NBRC 101661 / EBR45</strain>
    </source>
</reference>
<dbReference type="EMBL" id="CP003065">
    <property type="protein sequence ID" value="AEV66817.1"/>
    <property type="molecule type" value="Genomic_DNA"/>
</dbReference>
<evidence type="ECO:0000256" key="5">
    <source>
        <dbReference type="ARBA" id="ARBA00022692"/>
    </source>
</evidence>
<dbReference type="PANTHER" id="PTHR33908:SF11">
    <property type="entry name" value="MEMBRANE PROTEIN"/>
    <property type="match status" value="1"/>
</dbReference>
<feature type="transmembrane region" description="Helical" evidence="8">
    <location>
        <begin position="285"/>
        <end position="305"/>
    </location>
</feature>
<dbReference type="GO" id="GO:0005886">
    <property type="term" value="C:plasma membrane"/>
    <property type="evidence" value="ECO:0007669"/>
    <property type="project" value="UniProtKB-SubCell"/>
</dbReference>
<proteinExistence type="predicted"/>
<feature type="transmembrane region" description="Helical" evidence="8">
    <location>
        <begin position="147"/>
        <end position="171"/>
    </location>
</feature>
<dbReference type="GO" id="GO:0009103">
    <property type="term" value="P:lipopolysaccharide biosynthetic process"/>
    <property type="evidence" value="ECO:0007669"/>
    <property type="project" value="UniProtKB-ARBA"/>
</dbReference>
<evidence type="ECO:0000256" key="8">
    <source>
        <dbReference type="SAM" id="Phobius"/>
    </source>
</evidence>
<feature type="transmembrane region" description="Helical" evidence="8">
    <location>
        <begin position="78"/>
        <end position="97"/>
    </location>
</feature>
<evidence type="ECO:0000313" key="11">
    <source>
        <dbReference type="Proteomes" id="UP000005435"/>
    </source>
</evidence>
<dbReference type="InterPro" id="IPR050297">
    <property type="entry name" value="LipidA_mod_glycosyltrf_83"/>
</dbReference>